<organism evidence="1 2">
    <name type="scientific">Prosthecobacter debontii</name>
    <dbReference type="NCBI Taxonomy" id="48467"/>
    <lineage>
        <taxon>Bacteria</taxon>
        <taxon>Pseudomonadati</taxon>
        <taxon>Verrucomicrobiota</taxon>
        <taxon>Verrucomicrobiia</taxon>
        <taxon>Verrucomicrobiales</taxon>
        <taxon>Verrucomicrobiaceae</taxon>
        <taxon>Prosthecobacter</taxon>
    </lineage>
</organism>
<proteinExistence type="predicted"/>
<sequence length="333" mass="38212">MLTSLSPTFPLVPLKAAVAELAAHGVFVGTSSWKYPGWLGLLYDEQRYIHRGRFSESRFQKDCLEEYAQVFRTVCVDAGYYQFPSPQFINDLCSQVPEGFRFSFKVTDQITTKIFPSLPRHGKRAGQPNPHFLDADLFKQAFLASCAPHRDKIGVLMFEFSHFHSRDFQRGRDFVEALDTFLAQLPKGWQYGVEIRNKTLLHPDYFAVLRKHHVTHVYNNWTRMPTVGEQMDIPDSLTCDEFSTARFLLKPGRTFEQAVEAFKPYTETKEVNVEARASAVRLARKLMVKGKPWPSFLFFNNRLEGNSLFTLLAILHELNLFGLQPAPPKDPIA</sequence>
<dbReference type="InterPro" id="IPR002763">
    <property type="entry name" value="DUF72"/>
</dbReference>
<gene>
    <name evidence="1" type="ORF">SAMN02745166_00702</name>
</gene>
<dbReference type="AlphaFoldDB" id="A0A1T4WVT0"/>
<dbReference type="SUPFAM" id="SSF117396">
    <property type="entry name" value="TM1631-like"/>
    <property type="match status" value="1"/>
</dbReference>
<dbReference type="RefSeq" id="WP_078811911.1">
    <property type="nucleotide sequence ID" value="NZ_FUYE01000002.1"/>
</dbReference>
<dbReference type="EMBL" id="FUYE01000002">
    <property type="protein sequence ID" value="SKA80975.1"/>
    <property type="molecule type" value="Genomic_DNA"/>
</dbReference>
<dbReference type="InterPro" id="IPR036520">
    <property type="entry name" value="UPF0759_sf"/>
</dbReference>
<dbReference type="Gene3D" id="3.20.20.410">
    <property type="entry name" value="Protein of unknown function UPF0759"/>
    <property type="match status" value="1"/>
</dbReference>
<reference evidence="2" key="1">
    <citation type="submission" date="2017-02" db="EMBL/GenBank/DDBJ databases">
        <authorList>
            <person name="Varghese N."/>
            <person name="Submissions S."/>
        </authorList>
    </citation>
    <scope>NUCLEOTIDE SEQUENCE [LARGE SCALE GENOMIC DNA]</scope>
    <source>
        <strain evidence="2">ATCC 700200</strain>
    </source>
</reference>
<keyword evidence="2" id="KW-1185">Reference proteome</keyword>
<dbReference type="PANTHER" id="PTHR30348">
    <property type="entry name" value="UNCHARACTERIZED PROTEIN YECE"/>
    <property type="match status" value="1"/>
</dbReference>
<dbReference type="STRING" id="48467.SAMN02745166_00702"/>
<name>A0A1T4WVT0_9BACT</name>
<evidence type="ECO:0000313" key="1">
    <source>
        <dbReference type="EMBL" id="SKA80975.1"/>
    </source>
</evidence>
<dbReference type="OrthoDB" id="9780310at2"/>
<dbReference type="PANTHER" id="PTHR30348:SF4">
    <property type="entry name" value="DUF72 DOMAIN-CONTAINING PROTEIN"/>
    <property type="match status" value="1"/>
</dbReference>
<dbReference type="Pfam" id="PF01904">
    <property type="entry name" value="DUF72"/>
    <property type="match status" value="1"/>
</dbReference>
<protein>
    <recommendedName>
        <fullName evidence="3">DUF72 domain-containing protein</fullName>
    </recommendedName>
</protein>
<accession>A0A1T4WVT0</accession>
<dbReference type="Proteomes" id="UP000190774">
    <property type="component" value="Unassembled WGS sequence"/>
</dbReference>
<evidence type="ECO:0008006" key="3">
    <source>
        <dbReference type="Google" id="ProtNLM"/>
    </source>
</evidence>
<evidence type="ECO:0000313" key="2">
    <source>
        <dbReference type="Proteomes" id="UP000190774"/>
    </source>
</evidence>